<keyword evidence="4" id="KW-1185">Reference proteome</keyword>
<comment type="caution">
    <text evidence="3">The sequence shown here is derived from an EMBL/GenBank/DDBJ whole genome shotgun (WGS) entry which is preliminary data.</text>
</comment>
<dbReference type="PANTHER" id="PTHR33325">
    <property type="entry name" value="ZINC FINGER, CCHC-TYPE-RELATED"/>
    <property type="match status" value="1"/>
</dbReference>
<evidence type="ECO:0000259" key="2">
    <source>
        <dbReference type="PROSITE" id="PS50158"/>
    </source>
</evidence>
<reference evidence="3 4" key="1">
    <citation type="submission" date="2023-10" db="EMBL/GenBank/DDBJ databases">
        <title>Genome-Wide Identification Analysis in wild type Solanum Pinnatisectum Reveals Some Genes Defensing Phytophthora Infestans.</title>
        <authorList>
            <person name="Sun C."/>
        </authorList>
    </citation>
    <scope>NUCLEOTIDE SEQUENCE [LARGE SCALE GENOMIC DNA]</scope>
    <source>
        <strain evidence="3">LQN</strain>
        <tissue evidence="3">Leaf</tissue>
    </source>
</reference>
<name>A0AAV9M1R4_9SOLN</name>
<dbReference type="PANTHER" id="PTHR33325:SF11">
    <property type="entry name" value="COLD SHOCK DOMAIN-CONTAINING PROTEIN 4-LIKE"/>
    <property type="match status" value="1"/>
</dbReference>
<evidence type="ECO:0000256" key="1">
    <source>
        <dbReference type="PROSITE-ProRule" id="PRU00047"/>
    </source>
</evidence>
<dbReference type="PROSITE" id="PS50158">
    <property type="entry name" value="ZF_CCHC"/>
    <property type="match status" value="1"/>
</dbReference>
<keyword evidence="1" id="KW-0479">Metal-binding</keyword>
<proteinExistence type="predicted"/>
<sequence length="240" mass="28321">MSKLSKFESLVLDILGKGYLHWELDAKIHLDVMDLVDTIQDSNQASSQNCAKVIIFLRHHLEEELKKEYLIFKDYLILWNNLKDRYDHLKLVILQQACYDWTHLRLQDFKSISDRLTGSMSFLKVNTIKFYQSKSGKDRDRRDRGRNFNHGYHLAPNNNIHHQQCKKKDEKHEVVQKKNSDNKCYRCGGTGHWLCTCHTPKHLVKLYQASLKDIKIMQKKTLSLKIILNQCRCSEFLSIS</sequence>
<accession>A0AAV9M1R4</accession>
<dbReference type="InterPro" id="IPR001878">
    <property type="entry name" value="Znf_CCHC"/>
</dbReference>
<organism evidence="3 4">
    <name type="scientific">Solanum pinnatisectum</name>
    <name type="common">tansyleaf nightshade</name>
    <dbReference type="NCBI Taxonomy" id="50273"/>
    <lineage>
        <taxon>Eukaryota</taxon>
        <taxon>Viridiplantae</taxon>
        <taxon>Streptophyta</taxon>
        <taxon>Embryophyta</taxon>
        <taxon>Tracheophyta</taxon>
        <taxon>Spermatophyta</taxon>
        <taxon>Magnoliopsida</taxon>
        <taxon>eudicotyledons</taxon>
        <taxon>Gunneridae</taxon>
        <taxon>Pentapetalae</taxon>
        <taxon>asterids</taxon>
        <taxon>lamiids</taxon>
        <taxon>Solanales</taxon>
        <taxon>Solanaceae</taxon>
        <taxon>Solanoideae</taxon>
        <taxon>Solaneae</taxon>
        <taxon>Solanum</taxon>
    </lineage>
</organism>
<keyword evidence="1" id="KW-0862">Zinc</keyword>
<feature type="domain" description="CCHC-type" evidence="2">
    <location>
        <begin position="183"/>
        <end position="197"/>
    </location>
</feature>
<evidence type="ECO:0000313" key="3">
    <source>
        <dbReference type="EMBL" id="KAK4731993.1"/>
    </source>
</evidence>
<dbReference type="AlphaFoldDB" id="A0AAV9M1R4"/>
<protein>
    <recommendedName>
        <fullName evidence="2">CCHC-type domain-containing protein</fullName>
    </recommendedName>
</protein>
<dbReference type="EMBL" id="JAWPEI010000003">
    <property type="protein sequence ID" value="KAK4731993.1"/>
    <property type="molecule type" value="Genomic_DNA"/>
</dbReference>
<evidence type="ECO:0000313" key="4">
    <source>
        <dbReference type="Proteomes" id="UP001311915"/>
    </source>
</evidence>
<dbReference type="GO" id="GO:0003676">
    <property type="term" value="F:nucleic acid binding"/>
    <property type="evidence" value="ECO:0007669"/>
    <property type="project" value="InterPro"/>
</dbReference>
<dbReference type="GO" id="GO:0008270">
    <property type="term" value="F:zinc ion binding"/>
    <property type="evidence" value="ECO:0007669"/>
    <property type="project" value="UniProtKB-KW"/>
</dbReference>
<dbReference type="Proteomes" id="UP001311915">
    <property type="component" value="Unassembled WGS sequence"/>
</dbReference>
<gene>
    <name evidence="3" type="ORF">R3W88_024981</name>
</gene>
<keyword evidence="1" id="KW-0863">Zinc-finger</keyword>